<name>A0A7X0HPJ3_9BACI</name>
<accession>A0A7X0HPJ3</accession>
<gene>
    <name evidence="1" type="ORF">HNR53_001224</name>
</gene>
<proteinExistence type="predicted"/>
<evidence type="ECO:0000313" key="1">
    <source>
        <dbReference type="EMBL" id="MBB6444615.1"/>
    </source>
</evidence>
<dbReference type="AlphaFoldDB" id="A0A7X0HPJ3"/>
<sequence>MFDPTAFENMRVVMDGIFYDKDLSGEIIITDRNDIMNTAKLSRSYDLSFQLPSAEQESVTCKFTLSAGLENFTAEMLRLSDELAGCIVVIEFTLKHEYSEPLFLQIEEMLTSIWGSKRAIKLTVCRDSIKARKKAYYTGIVSFNRIIHEEQIDDLTEMTDYMLLTLEKLEGITLS</sequence>
<evidence type="ECO:0000313" key="2">
    <source>
        <dbReference type="Proteomes" id="UP000531594"/>
    </source>
</evidence>
<dbReference type="RefSeq" id="WP_184523866.1">
    <property type="nucleotide sequence ID" value="NZ_JACHGK010000003.1"/>
</dbReference>
<dbReference type="Proteomes" id="UP000531594">
    <property type="component" value="Unassembled WGS sequence"/>
</dbReference>
<comment type="caution">
    <text evidence="1">The sequence shown here is derived from an EMBL/GenBank/DDBJ whole genome shotgun (WGS) entry which is preliminary data.</text>
</comment>
<keyword evidence="2" id="KW-1185">Reference proteome</keyword>
<dbReference type="EMBL" id="JACHGK010000003">
    <property type="protein sequence ID" value="MBB6444615.1"/>
    <property type="molecule type" value="Genomic_DNA"/>
</dbReference>
<evidence type="ECO:0008006" key="3">
    <source>
        <dbReference type="Google" id="ProtNLM"/>
    </source>
</evidence>
<organism evidence="1 2">
    <name type="scientific">Bacillus benzoevorans</name>
    <dbReference type="NCBI Taxonomy" id="1456"/>
    <lineage>
        <taxon>Bacteria</taxon>
        <taxon>Bacillati</taxon>
        <taxon>Bacillota</taxon>
        <taxon>Bacilli</taxon>
        <taxon>Bacillales</taxon>
        <taxon>Bacillaceae</taxon>
        <taxon>Bacillus</taxon>
    </lineage>
</organism>
<reference evidence="1 2" key="1">
    <citation type="submission" date="2020-08" db="EMBL/GenBank/DDBJ databases">
        <title>Genomic Encyclopedia of Type Strains, Phase IV (KMG-IV): sequencing the most valuable type-strain genomes for metagenomic binning, comparative biology and taxonomic classification.</title>
        <authorList>
            <person name="Goeker M."/>
        </authorList>
    </citation>
    <scope>NUCLEOTIDE SEQUENCE [LARGE SCALE GENOMIC DNA]</scope>
    <source>
        <strain evidence="1 2">DSM 5391</strain>
    </source>
</reference>
<protein>
    <recommendedName>
        <fullName evidence="3">Group-specific protein</fullName>
    </recommendedName>
</protein>